<dbReference type="OrthoDB" id="2013610at2759"/>
<dbReference type="InterPro" id="IPR041577">
    <property type="entry name" value="RT_RNaseH_2"/>
</dbReference>
<reference evidence="4" key="1">
    <citation type="submission" date="2013-10" db="EMBL/GenBank/DDBJ databases">
        <title>Genomic analysis of the causative agents of coccidiosis in chickens.</title>
        <authorList>
            <person name="Reid A.J."/>
            <person name="Blake D."/>
            <person name="Billington K."/>
            <person name="Browne H."/>
            <person name="Dunn M."/>
            <person name="Hung S."/>
            <person name="Kawahara F."/>
            <person name="Miranda-Saavedra D."/>
            <person name="Mourier T."/>
            <person name="Nagra H."/>
            <person name="Otto T.D."/>
            <person name="Rawlings N."/>
            <person name="Sanchez A."/>
            <person name="Sanders M."/>
            <person name="Subramaniam C."/>
            <person name="Tay Y."/>
            <person name="Dear P."/>
            <person name="Doerig C."/>
            <person name="Gruber A."/>
            <person name="Parkinson J."/>
            <person name="Shirley M."/>
            <person name="Wan K.L."/>
            <person name="Berriman M."/>
            <person name="Tomley F."/>
            <person name="Pain A."/>
        </authorList>
    </citation>
    <scope>NUCLEOTIDE SEQUENCE [LARGE SCALE GENOMIC DNA]</scope>
    <source>
        <strain evidence="4">Houghton</strain>
    </source>
</reference>
<organism evidence="4 5">
    <name type="scientific">Eimeria praecox</name>
    <dbReference type="NCBI Taxonomy" id="51316"/>
    <lineage>
        <taxon>Eukaryota</taxon>
        <taxon>Sar</taxon>
        <taxon>Alveolata</taxon>
        <taxon>Apicomplexa</taxon>
        <taxon>Conoidasida</taxon>
        <taxon>Coccidia</taxon>
        <taxon>Eucoccidiorida</taxon>
        <taxon>Eimeriorina</taxon>
        <taxon>Eimeriidae</taxon>
        <taxon>Eimeria</taxon>
    </lineage>
</organism>
<dbReference type="PANTHER" id="PTHR37984">
    <property type="entry name" value="PROTEIN CBG26694"/>
    <property type="match status" value="1"/>
</dbReference>
<dbReference type="InterPro" id="IPR050951">
    <property type="entry name" value="Retrovirus_Pol_polyprotein"/>
</dbReference>
<dbReference type="Proteomes" id="UP000018201">
    <property type="component" value="Unassembled WGS sequence"/>
</dbReference>
<evidence type="ECO:0000259" key="3">
    <source>
        <dbReference type="Pfam" id="PF17919"/>
    </source>
</evidence>
<dbReference type="Pfam" id="PF17919">
    <property type="entry name" value="RT_RNaseH_2"/>
    <property type="match status" value="1"/>
</dbReference>
<dbReference type="Gene3D" id="3.30.70.270">
    <property type="match status" value="2"/>
</dbReference>
<proteinExistence type="predicted"/>
<accession>U6GW16</accession>
<keyword evidence="1" id="KW-0511">Multifunctional enzyme</keyword>
<keyword evidence="5" id="KW-1185">Reference proteome</keyword>
<dbReference type="InterPro" id="IPR043128">
    <property type="entry name" value="Rev_trsase/Diguanyl_cyclase"/>
</dbReference>
<reference evidence="4" key="2">
    <citation type="submission" date="2013-10" db="EMBL/GenBank/DDBJ databases">
        <authorList>
            <person name="Aslett M."/>
        </authorList>
    </citation>
    <scope>NUCLEOTIDE SEQUENCE [LARGE SCALE GENOMIC DNA]</scope>
    <source>
        <strain evidence="4">Houghton</strain>
    </source>
</reference>
<dbReference type="SUPFAM" id="SSF56672">
    <property type="entry name" value="DNA/RNA polymerases"/>
    <property type="match status" value="1"/>
</dbReference>
<feature type="region of interest" description="Disordered" evidence="2">
    <location>
        <begin position="240"/>
        <end position="265"/>
    </location>
</feature>
<dbReference type="AlphaFoldDB" id="U6GW16"/>
<name>U6GW16_9EIME</name>
<protein>
    <recommendedName>
        <fullName evidence="3">Reverse transcriptase/retrotransposon-derived protein RNase H-like domain-containing protein</fullName>
    </recommendedName>
</protein>
<dbReference type="InterPro" id="IPR043502">
    <property type="entry name" value="DNA/RNA_pol_sf"/>
</dbReference>
<evidence type="ECO:0000313" key="4">
    <source>
        <dbReference type="EMBL" id="CDI83777.1"/>
    </source>
</evidence>
<evidence type="ECO:0000256" key="2">
    <source>
        <dbReference type="SAM" id="MobiDB-lite"/>
    </source>
</evidence>
<dbReference type="EMBL" id="HG692652">
    <property type="protein sequence ID" value="CDI83777.1"/>
    <property type="molecule type" value="Genomic_DNA"/>
</dbReference>
<dbReference type="VEuPathDB" id="ToxoDB:EPH_0011990"/>
<dbReference type="GO" id="GO:0003824">
    <property type="term" value="F:catalytic activity"/>
    <property type="evidence" value="ECO:0007669"/>
    <property type="project" value="UniProtKB-KW"/>
</dbReference>
<evidence type="ECO:0000256" key="1">
    <source>
        <dbReference type="ARBA" id="ARBA00023268"/>
    </source>
</evidence>
<gene>
    <name evidence="4" type="ORF">EPH_0011990</name>
</gene>
<evidence type="ECO:0000313" key="5">
    <source>
        <dbReference type="Proteomes" id="UP000018201"/>
    </source>
</evidence>
<sequence>MVDKQDDGSGEHKMRMVVNYQALNALTIAPEFPMLTVQTILEMLGGDKYFSTLDLEAGFHQIRMGPKHIPRTPVLPKFTKCKFAQQELTYLGYKIGAEGIKPSADKVQAILLWPDVLANETQVRQYFGTVNYCRMFMGAMYAYTARPLVELTRKGTLFVWGASHTAAVCRLKTLLAEYTTLQIRDPTRPYTLYTDASGYALRAVLEQDGKPVGFLSQVMSLAQQRYSIYGPRHCPRQVAPLTPRREGYGAHRPLGVDAPAEHKHT</sequence>
<feature type="domain" description="Reverse transcriptase/retrotransposon-derived protein RNase H-like" evidence="3">
    <location>
        <begin position="160"/>
        <end position="229"/>
    </location>
</feature>
<dbReference type="PANTHER" id="PTHR37984:SF5">
    <property type="entry name" value="PROTEIN NYNRIN-LIKE"/>
    <property type="match status" value="1"/>
</dbReference>